<reference evidence="2" key="1">
    <citation type="submission" date="2023-04" db="EMBL/GenBank/DDBJ databases">
        <title>Phytophthora fragariaefolia NBRC 109709.</title>
        <authorList>
            <person name="Ichikawa N."/>
            <person name="Sato H."/>
            <person name="Tonouchi N."/>
        </authorList>
    </citation>
    <scope>NUCLEOTIDE SEQUENCE</scope>
    <source>
        <strain evidence="2">NBRC 109709</strain>
    </source>
</reference>
<feature type="domain" description="VPS9" evidence="1">
    <location>
        <begin position="348"/>
        <end position="490"/>
    </location>
</feature>
<protein>
    <submittedName>
        <fullName evidence="2">Unnamed protein product</fullName>
    </submittedName>
</protein>
<dbReference type="GO" id="GO:0030139">
    <property type="term" value="C:endocytic vesicle"/>
    <property type="evidence" value="ECO:0007669"/>
    <property type="project" value="TreeGrafter"/>
</dbReference>
<gene>
    <name evidence="2" type="ORF">Pfra01_002293500</name>
</gene>
<dbReference type="InterPro" id="IPR037191">
    <property type="entry name" value="VPS9_dom_sf"/>
</dbReference>
<dbReference type="OrthoDB" id="300289at2759"/>
<accession>A0A9W6Y7X2</accession>
<dbReference type="InterPro" id="IPR003123">
    <property type="entry name" value="VPS9"/>
</dbReference>
<dbReference type="GO" id="GO:0005085">
    <property type="term" value="F:guanyl-nucleotide exchange factor activity"/>
    <property type="evidence" value="ECO:0007669"/>
    <property type="project" value="InterPro"/>
</dbReference>
<comment type="caution">
    <text evidence="2">The sequence shown here is derived from an EMBL/GenBank/DDBJ whole genome shotgun (WGS) entry which is preliminary data.</text>
</comment>
<dbReference type="PANTHER" id="PTHR23101:SF25">
    <property type="entry name" value="GTPASE-ACTIVATING PROTEIN AND VPS9 DOMAIN-CONTAINING PROTEIN 1"/>
    <property type="match status" value="1"/>
</dbReference>
<name>A0A9W6Y7X2_9STRA</name>
<dbReference type="GO" id="GO:0031267">
    <property type="term" value="F:small GTPase binding"/>
    <property type="evidence" value="ECO:0007669"/>
    <property type="project" value="TreeGrafter"/>
</dbReference>
<dbReference type="GO" id="GO:0016192">
    <property type="term" value="P:vesicle-mediated transport"/>
    <property type="evidence" value="ECO:0007669"/>
    <property type="project" value="InterPro"/>
</dbReference>
<dbReference type="PANTHER" id="PTHR23101">
    <property type="entry name" value="RAB GDP/GTP EXCHANGE FACTOR"/>
    <property type="match status" value="1"/>
</dbReference>
<sequence length="896" mass="101374">MTSDPAASNNAAKRDVHCDVALLNDHFGSLPSESIRHHGVATMMFWGLGGGAKAATPAATAHASAHRRSSQVEQLAAVPAVPVTPSYVLSEQRRSELLLAARTNRVSWVDGADERRLQPLPAATADFPGSLAASAIPSHCRDALEGVGQQFSSFVASLDELKRRILANDLQLTEEATQGEESSAGRYCTLFQELRQQEALLDQWQRTHSPRARKLTRHDREMRFLTGFRELVALLKNAHAAELVYRIQSFVKRAELWDLPQMLRATPTKDRPGGRIQDFVKKLVEQIKHSSKLRRLLQGDDQEDGALAHKRFLHVQDEYGVDLLHEVLEAFLMEKLYTKTLTPSEEAARQDEALHERLSLLGFVTFKHLDLPVPKTEEQEQTWLRLAKQLEAMTLSPSPRRKMDGVLRVCQDLTTFLKSQNGNVFPSADDFLPALIYIVLRANPSELKRNVAYILEYRNPSKLVSEPGYFFTHLVSSVAFLEEVNGSLLTISAEEFDEGLRRSKEILRQRGVRRELDHEVASNASSSSANGETLNDTVKLIQSERRKQTNPNHEDCNKEESLRLPTVLEIRAKRLATRASDLREVLELRKKILEPEPVLSYCTTFVMISTWFLSGSSREKSKFSIRTETPPRRVHSKNCSNNKKLLQSIKRRKIKEELEETRRLQEQIHELDRRLTLFNARALVCRQNAGEAAMRIMETYYSYMARGYDRLGDPQQAIVTRKFLLATFDEGLKTPDFTGIENLMKQWELISTCHKSVCCRLDGLELVDHYDRLPSGNGEEKGVHVVKTHGVITLEISRATFESVFPHIMADEVLAQSLMGKRYSFSFTLIAYVSASSGRIFQLESKIDLTSALMNLLQDPFAAVQMVNSTTMNMRGNLLLSEDIREDQNVIENGCL</sequence>
<proteinExistence type="predicted"/>
<dbReference type="AlphaFoldDB" id="A0A9W6Y7X2"/>
<dbReference type="Pfam" id="PF02204">
    <property type="entry name" value="VPS9"/>
    <property type="match status" value="1"/>
</dbReference>
<evidence type="ECO:0000259" key="1">
    <source>
        <dbReference type="PROSITE" id="PS51205"/>
    </source>
</evidence>
<keyword evidence="3" id="KW-1185">Reference proteome</keyword>
<organism evidence="2 3">
    <name type="scientific">Phytophthora fragariaefolia</name>
    <dbReference type="NCBI Taxonomy" id="1490495"/>
    <lineage>
        <taxon>Eukaryota</taxon>
        <taxon>Sar</taxon>
        <taxon>Stramenopiles</taxon>
        <taxon>Oomycota</taxon>
        <taxon>Peronosporomycetes</taxon>
        <taxon>Peronosporales</taxon>
        <taxon>Peronosporaceae</taxon>
        <taxon>Phytophthora</taxon>
    </lineage>
</organism>
<evidence type="ECO:0000313" key="3">
    <source>
        <dbReference type="Proteomes" id="UP001165121"/>
    </source>
</evidence>
<dbReference type="GO" id="GO:0005829">
    <property type="term" value="C:cytosol"/>
    <property type="evidence" value="ECO:0007669"/>
    <property type="project" value="TreeGrafter"/>
</dbReference>
<dbReference type="Proteomes" id="UP001165121">
    <property type="component" value="Unassembled WGS sequence"/>
</dbReference>
<dbReference type="SUPFAM" id="SSF109993">
    <property type="entry name" value="VPS9 domain"/>
    <property type="match status" value="1"/>
</dbReference>
<dbReference type="EMBL" id="BSXT01003629">
    <property type="protein sequence ID" value="GMF54847.1"/>
    <property type="molecule type" value="Genomic_DNA"/>
</dbReference>
<evidence type="ECO:0000313" key="2">
    <source>
        <dbReference type="EMBL" id="GMF54847.1"/>
    </source>
</evidence>
<dbReference type="Gene3D" id="1.20.1050.80">
    <property type="entry name" value="VPS9 domain"/>
    <property type="match status" value="1"/>
</dbReference>
<dbReference type="SMART" id="SM00167">
    <property type="entry name" value="VPS9"/>
    <property type="match status" value="1"/>
</dbReference>
<dbReference type="PROSITE" id="PS51205">
    <property type="entry name" value="VPS9"/>
    <property type="match status" value="1"/>
</dbReference>
<dbReference type="Gene3D" id="1.10.246.120">
    <property type="match status" value="1"/>
</dbReference>
<dbReference type="InterPro" id="IPR045046">
    <property type="entry name" value="Vps9-like"/>
</dbReference>